<evidence type="ECO:0008006" key="3">
    <source>
        <dbReference type="Google" id="ProtNLM"/>
    </source>
</evidence>
<sequence length="68" mass="7783">GRSVRLFFTSQGHLGCGPYDIREGDEVWLLMDSRCPVILRKMPETKRYSLIGHAYLHGFMHGEMLDTG</sequence>
<keyword evidence="2" id="KW-1185">Reference proteome</keyword>
<reference evidence="1" key="1">
    <citation type="journal article" date="2020" name="Stud. Mycol.">
        <title>101 Dothideomycetes genomes: a test case for predicting lifestyles and emergence of pathogens.</title>
        <authorList>
            <person name="Haridas S."/>
            <person name="Albert R."/>
            <person name="Binder M."/>
            <person name="Bloem J."/>
            <person name="Labutti K."/>
            <person name="Salamov A."/>
            <person name="Andreopoulos B."/>
            <person name="Baker S."/>
            <person name="Barry K."/>
            <person name="Bills G."/>
            <person name="Bluhm B."/>
            <person name="Cannon C."/>
            <person name="Castanera R."/>
            <person name="Culley D."/>
            <person name="Daum C."/>
            <person name="Ezra D."/>
            <person name="Gonzalez J."/>
            <person name="Henrissat B."/>
            <person name="Kuo A."/>
            <person name="Liang C."/>
            <person name="Lipzen A."/>
            <person name="Lutzoni F."/>
            <person name="Magnuson J."/>
            <person name="Mondo S."/>
            <person name="Nolan M."/>
            <person name="Ohm R."/>
            <person name="Pangilinan J."/>
            <person name="Park H.-J."/>
            <person name="Ramirez L."/>
            <person name="Alfaro M."/>
            <person name="Sun H."/>
            <person name="Tritt A."/>
            <person name="Yoshinaga Y."/>
            <person name="Zwiers L.-H."/>
            <person name="Turgeon B."/>
            <person name="Goodwin S."/>
            <person name="Spatafora J."/>
            <person name="Crous P."/>
            <person name="Grigoriev I."/>
        </authorList>
    </citation>
    <scope>NUCLEOTIDE SEQUENCE</scope>
    <source>
        <strain evidence="1">CBS 207.26</strain>
    </source>
</reference>
<organism evidence="1 2">
    <name type="scientific">Zopfia rhizophila CBS 207.26</name>
    <dbReference type="NCBI Taxonomy" id="1314779"/>
    <lineage>
        <taxon>Eukaryota</taxon>
        <taxon>Fungi</taxon>
        <taxon>Dikarya</taxon>
        <taxon>Ascomycota</taxon>
        <taxon>Pezizomycotina</taxon>
        <taxon>Dothideomycetes</taxon>
        <taxon>Dothideomycetes incertae sedis</taxon>
        <taxon>Zopfiaceae</taxon>
        <taxon>Zopfia</taxon>
    </lineage>
</organism>
<evidence type="ECO:0000313" key="1">
    <source>
        <dbReference type="EMBL" id="KAF2188673.1"/>
    </source>
</evidence>
<accession>A0A6A6EBW7</accession>
<evidence type="ECO:0000313" key="2">
    <source>
        <dbReference type="Proteomes" id="UP000800200"/>
    </source>
</evidence>
<proteinExistence type="predicted"/>
<gene>
    <name evidence="1" type="ORF">K469DRAFT_502391</name>
</gene>
<dbReference type="EMBL" id="ML994623">
    <property type="protein sequence ID" value="KAF2188673.1"/>
    <property type="molecule type" value="Genomic_DNA"/>
</dbReference>
<dbReference type="AlphaFoldDB" id="A0A6A6EBW7"/>
<dbReference type="Pfam" id="PF26639">
    <property type="entry name" value="Het-6_barrel"/>
    <property type="match status" value="1"/>
</dbReference>
<feature type="non-terminal residue" evidence="1">
    <location>
        <position position="68"/>
    </location>
</feature>
<feature type="non-terminal residue" evidence="1">
    <location>
        <position position="1"/>
    </location>
</feature>
<dbReference type="OrthoDB" id="2157530at2759"/>
<name>A0A6A6EBW7_9PEZI</name>
<dbReference type="Proteomes" id="UP000800200">
    <property type="component" value="Unassembled WGS sequence"/>
</dbReference>
<protein>
    <recommendedName>
        <fullName evidence="3">Heterokaryon incompatibility domain-containing protein</fullName>
    </recommendedName>
</protein>